<organism evidence="15 16">
    <name type="scientific">Acromyrmex insinuator</name>
    <dbReference type="NCBI Taxonomy" id="230686"/>
    <lineage>
        <taxon>Eukaryota</taxon>
        <taxon>Metazoa</taxon>
        <taxon>Ecdysozoa</taxon>
        <taxon>Arthropoda</taxon>
        <taxon>Hexapoda</taxon>
        <taxon>Insecta</taxon>
        <taxon>Pterygota</taxon>
        <taxon>Neoptera</taxon>
        <taxon>Endopterygota</taxon>
        <taxon>Hymenoptera</taxon>
        <taxon>Apocrita</taxon>
        <taxon>Aculeata</taxon>
        <taxon>Formicoidea</taxon>
        <taxon>Formicidae</taxon>
        <taxon>Myrmicinae</taxon>
        <taxon>Acromyrmex</taxon>
    </lineage>
</organism>
<dbReference type="SMART" id="SM00173">
    <property type="entry name" value="RAS"/>
    <property type="match status" value="1"/>
</dbReference>
<dbReference type="InterPro" id="IPR051641">
    <property type="entry name" value="RGK_GTP-binding_reg"/>
</dbReference>
<keyword evidence="7" id="KW-0677">Repeat</keyword>
<feature type="compositionally biased region" description="Basic residues" evidence="14">
    <location>
        <begin position="78"/>
        <end position="96"/>
    </location>
</feature>
<dbReference type="PANTHER" id="PTHR45775">
    <property type="entry name" value="RAD, GEM/KIR FAMILY MEMBER 2, ISOFORM C"/>
    <property type="match status" value="1"/>
</dbReference>
<evidence type="ECO:0000256" key="14">
    <source>
        <dbReference type="SAM" id="MobiDB-lite"/>
    </source>
</evidence>
<evidence type="ECO:0000256" key="4">
    <source>
        <dbReference type="ARBA" id="ARBA00022553"/>
    </source>
</evidence>
<keyword evidence="6" id="KW-0493">Microtubule</keyword>
<evidence type="ECO:0000256" key="13">
    <source>
        <dbReference type="ARBA" id="ARBA00049760"/>
    </source>
</evidence>
<dbReference type="GO" id="GO:0003924">
    <property type="term" value="F:GTPase activity"/>
    <property type="evidence" value="ECO:0007669"/>
    <property type="project" value="InterPro"/>
</dbReference>
<comment type="subcellular location">
    <subcellularLocation>
        <location evidence="1">Cytoplasm</location>
        <location evidence="1">Cytoskeleton</location>
        <location evidence="1">Cilium axoneme</location>
    </subcellularLocation>
</comment>
<reference evidence="15" key="1">
    <citation type="submission" date="2020-02" db="EMBL/GenBank/DDBJ databases">
        <title>Relaxed selection underlies rapid genomic changes in the transitions from sociality to social parasitism in ants.</title>
        <authorList>
            <person name="Bi X."/>
        </authorList>
    </citation>
    <scope>NUCLEOTIDE SEQUENCE</scope>
    <source>
        <strain evidence="15">BGI-DK2013a</strain>
        <tissue evidence="15">Whole body</tissue>
    </source>
</reference>
<comment type="similarity">
    <text evidence="12">Belongs to the dynein light chain LC1-type family.</text>
</comment>
<feature type="compositionally biased region" description="Basic and acidic residues" evidence="14">
    <location>
        <begin position="35"/>
        <end position="47"/>
    </location>
</feature>
<dbReference type="PANTHER" id="PTHR45775:SF1">
    <property type="entry name" value="RAD, GEM_KIR FAMILY MEMBER 3, ISOFORM E"/>
    <property type="match status" value="1"/>
</dbReference>
<evidence type="ECO:0000256" key="1">
    <source>
        <dbReference type="ARBA" id="ARBA00004430"/>
    </source>
</evidence>
<evidence type="ECO:0000313" key="16">
    <source>
        <dbReference type="Proteomes" id="UP000667349"/>
    </source>
</evidence>
<dbReference type="SMART" id="SM00365">
    <property type="entry name" value="LRR_SD22"/>
    <property type="match status" value="3"/>
</dbReference>
<feature type="non-terminal residue" evidence="15">
    <location>
        <position position="731"/>
    </location>
</feature>
<evidence type="ECO:0000256" key="5">
    <source>
        <dbReference type="ARBA" id="ARBA00022614"/>
    </source>
</evidence>
<dbReference type="SUPFAM" id="SSF52058">
    <property type="entry name" value="L domain-like"/>
    <property type="match status" value="1"/>
</dbReference>
<dbReference type="PROSITE" id="PS51419">
    <property type="entry name" value="RAB"/>
    <property type="match status" value="1"/>
</dbReference>
<dbReference type="EMBL" id="JAANHZ010000262">
    <property type="protein sequence ID" value="KAG5312937.1"/>
    <property type="molecule type" value="Genomic_DNA"/>
</dbReference>
<dbReference type="GO" id="GO:0005246">
    <property type="term" value="F:calcium channel regulator activity"/>
    <property type="evidence" value="ECO:0007669"/>
    <property type="project" value="TreeGrafter"/>
</dbReference>
<dbReference type="SMART" id="SM00175">
    <property type="entry name" value="RAB"/>
    <property type="match status" value="1"/>
</dbReference>
<dbReference type="GO" id="GO:0030286">
    <property type="term" value="C:dynein complex"/>
    <property type="evidence" value="ECO:0007669"/>
    <property type="project" value="UniProtKB-KW"/>
</dbReference>
<dbReference type="InterPro" id="IPR001806">
    <property type="entry name" value="Small_GTPase"/>
</dbReference>
<keyword evidence="16" id="KW-1185">Reference proteome</keyword>
<gene>
    <name evidence="15" type="primary">Dnal1_0</name>
    <name evidence="15" type="ORF">G6Z75_0000180</name>
</gene>
<feature type="non-terminal residue" evidence="15">
    <location>
        <position position="1"/>
    </location>
</feature>
<dbReference type="PROSITE" id="PS51421">
    <property type="entry name" value="RAS"/>
    <property type="match status" value="1"/>
</dbReference>
<keyword evidence="10" id="KW-0206">Cytoskeleton</keyword>
<evidence type="ECO:0000256" key="7">
    <source>
        <dbReference type="ARBA" id="ARBA00022737"/>
    </source>
</evidence>
<dbReference type="InterPro" id="IPR032675">
    <property type="entry name" value="LRR_dom_sf"/>
</dbReference>
<evidence type="ECO:0000256" key="8">
    <source>
        <dbReference type="ARBA" id="ARBA00023017"/>
    </source>
</evidence>
<dbReference type="Proteomes" id="UP000667349">
    <property type="component" value="Unassembled WGS sequence"/>
</dbReference>
<keyword evidence="8" id="KW-0243">Dynein</keyword>
<evidence type="ECO:0000256" key="11">
    <source>
        <dbReference type="ARBA" id="ARBA00023273"/>
    </source>
</evidence>
<dbReference type="PROSITE" id="PS51450">
    <property type="entry name" value="LRR"/>
    <property type="match status" value="2"/>
</dbReference>
<evidence type="ECO:0000256" key="6">
    <source>
        <dbReference type="ARBA" id="ARBA00022701"/>
    </source>
</evidence>
<dbReference type="GO" id="GO:0005930">
    <property type="term" value="C:axoneme"/>
    <property type="evidence" value="ECO:0007669"/>
    <property type="project" value="UniProtKB-SubCell"/>
</dbReference>
<comment type="similarity">
    <text evidence="2">Belongs to the small GTPase superfamily. RGK family.</text>
</comment>
<keyword evidence="4" id="KW-0597">Phosphoprotein</keyword>
<evidence type="ECO:0000313" key="15">
    <source>
        <dbReference type="EMBL" id="KAG5312937.1"/>
    </source>
</evidence>
<dbReference type="FunFam" id="3.40.50.300:FF:000664">
    <property type="entry name" value="Uncharacterized protein, isoform B"/>
    <property type="match status" value="1"/>
</dbReference>
<evidence type="ECO:0000256" key="2">
    <source>
        <dbReference type="ARBA" id="ARBA00008846"/>
    </source>
</evidence>
<dbReference type="InterPro" id="IPR001611">
    <property type="entry name" value="Leu-rich_rpt"/>
</dbReference>
<evidence type="ECO:0000256" key="9">
    <source>
        <dbReference type="ARBA" id="ARBA00023175"/>
    </source>
</evidence>
<keyword evidence="11" id="KW-0966">Cell projection</keyword>
<dbReference type="SUPFAM" id="SSF52540">
    <property type="entry name" value="P-loop containing nucleoside triphosphate hydrolases"/>
    <property type="match status" value="1"/>
</dbReference>
<name>A0A836JMY7_9HYME</name>
<protein>
    <recommendedName>
        <fullName evidence="13">Dynein axonemal light chain 1</fullName>
    </recommendedName>
</protein>
<keyword evidence="3" id="KW-0963">Cytoplasm</keyword>
<evidence type="ECO:0000256" key="12">
    <source>
        <dbReference type="ARBA" id="ARBA00049659"/>
    </source>
</evidence>
<dbReference type="AlphaFoldDB" id="A0A836JMY7"/>
<dbReference type="InterPro" id="IPR027417">
    <property type="entry name" value="P-loop_NTPase"/>
</dbReference>
<keyword evidence="5" id="KW-0433">Leucine-rich repeat</keyword>
<evidence type="ECO:0000256" key="3">
    <source>
        <dbReference type="ARBA" id="ARBA00022490"/>
    </source>
</evidence>
<proteinExistence type="inferred from homology"/>
<evidence type="ECO:0000256" key="10">
    <source>
        <dbReference type="ARBA" id="ARBA00023212"/>
    </source>
</evidence>
<feature type="compositionally biased region" description="Basic and acidic residues" evidence="14">
    <location>
        <begin position="201"/>
        <end position="210"/>
    </location>
</feature>
<dbReference type="PRINTS" id="PR00449">
    <property type="entry name" value="RASTRNSFRMNG"/>
</dbReference>
<dbReference type="Pfam" id="PF00071">
    <property type="entry name" value="Ras"/>
    <property type="match status" value="1"/>
</dbReference>
<keyword evidence="9" id="KW-0505">Motor protein</keyword>
<dbReference type="Gene3D" id="3.80.10.10">
    <property type="entry name" value="Ribonuclease Inhibitor"/>
    <property type="match status" value="1"/>
</dbReference>
<dbReference type="GO" id="GO:0005886">
    <property type="term" value="C:plasma membrane"/>
    <property type="evidence" value="ECO:0007669"/>
    <property type="project" value="TreeGrafter"/>
</dbReference>
<dbReference type="GO" id="GO:0005525">
    <property type="term" value="F:GTP binding"/>
    <property type="evidence" value="ECO:0007669"/>
    <property type="project" value="InterPro"/>
</dbReference>
<feature type="region of interest" description="Disordered" evidence="14">
    <location>
        <begin position="1"/>
        <end position="210"/>
    </location>
</feature>
<dbReference type="GO" id="GO:0005874">
    <property type="term" value="C:microtubule"/>
    <property type="evidence" value="ECO:0007669"/>
    <property type="project" value="UniProtKB-KW"/>
</dbReference>
<accession>A0A836JMY7</accession>
<comment type="caution">
    <text evidence="15">The sequence shown here is derived from an EMBL/GenBank/DDBJ whole genome shotgun (WGS) entry which is preliminary data.</text>
</comment>
<dbReference type="Gene3D" id="3.40.50.300">
    <property type="entry name" value="P-loop containing nucleotide triphosphate hydrolases"/>
    <property type="match status" value="1"/>
</dbReference>
<dbReference type="FunFam" id="3.80.10.10:FF:000049">
    <property type="entry name" value="Dynein light chain 1"/>
    <property type="match status" value="1"/>
</dbReference>
<sequence length="731" mass="82175">MAENSFRRKTRSASICAPGFSSMEQMLEAMPPSGARERERGERERDSGSGTPDGSTPTRRRRPATRSQSARVSGGNKSIRRRAAAQAAAHHHHHHHEGASMKSAHCSSEPRLTENDVSPGIRRRGSRRGQSMHYSHQRKSNAFLDVPDVSSQMPPREEGEDEDSYRLRSFSLTSKGVVNRGDSFRRRRSRSNSLAPADQQNEERRLPPKEVASHNVAMLGTRGVGKTALISQFMTSECINAYDRQRDVPSEQSVFVMLNGEESELKFLNIINLKIELEKMPLPDAFVVMYSVIDKASFQRAEEYLARLHDQDLLRGKPAILVGNKVDLVRSRVVSPQDGKCLACTYRAKFIEVSVGINHNVDELLVGILNQIRLKVIQSNQENRNSGGSEGSAHWYKSRGVVRASMKARQMLTWLFGKEDSKFKNCENLHIAALCNLDGVTFFPKNICDLIKYKYQTHALCASIILLGARYCKPLAMADCHATKENKYSVLVTSVARVLDSIVFTNVEKTYYCDTTMASGKSTTASAKPTTCKEAIRRWEEENQQNAAAATEVILSFQWPPIEKMDNALATLVNCEKLSLSTNMIEKIAGVGTLKNLKILSLGRNLIKGFAGLEPLGDTLEELWISYNCIEKMKGIQAMRNLHVLYISNNLVREWNEFARLQELVNLRDLVFVGNPLYESLEVEQWRLEVARRLSSLEKLDGEPIIRTEENPIQLVKTDSPSHDLLDQEPV</sequence>